<keyword evidence="1" id="KW-0805">Transcription regulation</keyword>
<organism evidence="8 9">
    <name type="scientific">Desulfonispora thiosulfatigenes DSM 11270</name>
    <dbReference type="NCBI Taxonomy" id="656914"/>
    <lineage>
        <taxon>Bacteria</taxon>
        <taxon>Bacillati</taxon>
        <taxon>Bacillota</taxon>
        <taxon>Clostridia</taxon>
        <taxon>Eubacteriales</taxon>
        <taxon>Peptococcaceae</taxon>
        <taxon>Desulfonispora</taxon>
    </lineage>
</organism>
<feature type="domain" description="RNA polymerase sigma-70 region 2" evidence="6">
    <location>
        <begin position="29"/>
        <end position="96"/>
    </location>
</feature>
<dbReference type="SUPFAM" id="SSF88946">
    <property type="entry name" value="Sigma2 domain of RNA polymerase sigma factors"/>
    <property type="match status" value="1"/>
</dbReference>
<protein>
    <submittedName>
        <fullName evidence="8">RNA polymerase, sigma 30 subunit, SigH</fullName>
    </submittedName>
</protein>
<dbReference type="InterPro" id="IPR013324">
    <property type="entry name" value="RNA_pol_sigma_r3/r4-like"/>
</dbReference>
<evidence type="ECO:0000256" key="4">
    <source>
        <dbReference type="ARBA" id="ARBA00023163"/>
    </source>
</evidence>
<dbReference type="GO" id="GO:0016987">
    <property type="term" value="F:sigma factor activity"/>
    <property type="evidence" value="ECO:0007669"/>
    <property type="project" value="UniProtKB-KW"/>
</dbReference>
<keyword evidence="3" id="KW-0238">DNA-binding</keyword>
<feature type="domain" description="RNA polymerase sigma factor 70 region 4 type 2" evidence="7">
    <location>
        <begin position="161"/>
        <end position="205"/>
    </location>
</feature>
<gene>
    <name evidence="8" type="ORF">SAMN00017405_2261</name>
</gene>
<dbReference type="InterPro" id="IPR016371">
    <property type="entry name" value="RNA_pol_sigma-H_factor"/>
</dbReference>
<sequence>MKYSECINLSEEELIYLAKSNNKNAEEILIEKYMKILYWISQNYYAKGADKDDILQIALISFHKSISCYKNIENSLSFKNFAALCVRRELISFLKHTNSLKNEFLNNAIPVYSSAPTFKENDENQCSSYFVNTMLKDSSPNPEEMLIDNELQEYIKEEIDNKLSELEKKVLILKLKGYSYKEISILIDRNEKAIDNSIQRIRKKLKNLWIELKVG</sequence>
<name>A0A1W1VDI2_DESTI</name>
<proteinExistence type="predicted"/>
<dbReference type="AlphaFoldDB" id="A0A1W1VDI2"/>
<dbReference type="STRING" id="656914.SAMN00017405_2261"/>
<dbReference type="Pfam" id="PF04542">
    <property type="entry name" value="Sigma70_r2"/>
    <property type="match status" value="1"/>
</dbReference>
<accession>A0A1W1VDI2</accession>
<evidence type="ECO:0000259" key="6">
    <source>
        <dbReference type="Pfam" id="PF04542"/>
    </source>
</evidence>
<dbReference type="InterPro" id="IPR036388">
    <property type="entry name" value="WH-like_DNA-bd_sf"/>
</dbReference>
<evidence type="ECO:0000313" key="8">
    <source>
        <dbReference type="EMBL" id="SMB91260.1"/>
    </source>
</evidence>
<dbReference type="GO" id="GO:0003677">
    <property type="term" value="F:DNA binding"/>
    <property type="evidence" value="ECO:0007669"/>
    <property type="project" value="UniProtKB-KW"/>
</dbReference>
<dbReference type="Gene3D" id="1.10.10.10">
    <property type="entry name" value="Winged helix-like DNA-binding domain superfamily/Winged helix DNA-binding domain"/>
    <property type="match status" value="1"/>
</dbReference>
<keyword evidence="4" id="KW-0804">Transcription</keyword>
<dbReference type="InterPro" id="IPR013325">
    <property type="entry name" value="RNA_pol_sigma_r2"/>
</dbReference>
<dbReference type="InterPro" id="IPR013249">
    <property type="entry name" value="RNA_pol_sigma70_r4_t2"/>
</dbReference>
<dbReference type="GO" id="GO:0006352">
    <property type="term" value="P:DNA-templated transcription initiation"/>
    <property type="evidence" value="ECO:0007669"/>
    <property type="project" value="InterPro"/>
</dbReference>
<evidence type="ECO:0000259" key="7">
    <source>
        <dbReference type="Pfam" id="PF08281"/>
    </source>
</evidence>
<dbReference type="Pfam" id="PF08281">
    <property type="entry name" value="Sigma70_r4_2"/>
    <property type="match status" value="1"/>
</dbReference>
<dbReference type="Proteomes" id="UP000192731">
    <property type="component" value="Unassembled WGS sequence"/>
</dbReference>
<evidence type="ECO:0000256" key="2">
    <source>
        <dbReference type="ARBA" id="ARBA00023082"/>
    </source>
</evidence>
<evidence type="ECO:0000256" key="5">
    <source>
        <dbReference type="SAM" id="Coils"/>
    </source>
</evidence>
<reference evidence="8 9" key="1">
    <citation type="submission" date="2017-04" db="EMBL/GenBank/DDBJ databases">
        <authorList>
            <person name="Afonso C.L."/>
            <person name="Miller P.J."/>
            <person name="Scott M.A."/>
            <person name="Spackman E."/>
            <person name="Goraichik I."/>
            <person name="Dimitrov K.M."/>
            <person name="Suarez D.L."/>
            <person name="Swayne D.E."/>
        </authorList>
    </citation>
    <scope>NUCLEOTIDE SEQUENCE [LARGE SCALE GENOMIC DNA]</scope>
    <source>
        <strain evidence="8 9">DSM 11270</strain>
    </source>
</reference>
<dbReference type="PANTHER" id="PTHR30385:SF1">
    <property type="entry name" value="RNA POLYMERASE SIGMA-H FACTOR"/>
    <property type="match status" value="1"/>
</dbReference>
<dbReference type="OrthoDB" id="3190733at2"/>
<evidence type="ECO:0000313" key="9">
    <source>
        <dbReference type="Proteomes" id="UP000192731"/>
    </source>
</evidence>
<keyword evidence="2" id="KW-0731">Sigma factor</keyword>
<keyword evidence="9" id="KW-1185">Reference proteome</keyword>
<dbReference type="PIRSF" id="PIRSF002939">
    <property type="entry name" value="RNA_polymerase_sigma-H_factor"/>
    <property type="match status" value="1"/>
</dbReference>
<dbReference type="InterPro" id="IPR007627">
    <property type="entry name" value="RNA_pol_sigma70_r2"/>
</dbReference>
<evidence type="ECO:0000256" key="3">
    <source>
        <dbReference type="ARBA" id="ARBA00023125"/>
    </source>
</evidence>
<dbReference type="SUPFAM" id="SSF88659">
    <property type="entry name" value="Sigma3 and sigma4 domains of RNA polymerase sigma factors"/>
    <property type="match status" value="1"/>
</dbReference>
<dbReference type="Gene3D" id="1.10.1740.10">
    <property type="match status" value="1"/>
</dbReference>
<feature type="coiled-coil region" evidence="5">
    <location>
        <begin position="149"/>
        <end position="176"/>
    </location>
</feature>
<keyword evidence="5" id="KW-0175">Coiled coil</keyword>
<evidence type="ECO:0000256" key="1">
    <source>
        <dbReference type="ARBA" id="ARBA00023015"/>
    </source>
</evidence>
<dbReference type="EMBL" id="FWWT01000018">
    <property type="protein sequence ID" value="SMB91260.1"/>
    <property type="molecule type" value="Genomic_DNA"/>
</dbReference>
<dbReference type="NCBIfam" id="TIGR02937">
    <property type="entry name" value="sigma70-ECF"/>
    <property type="match status" value="1"/>
</dbReference>
<dbReference type="RefSeq" id="WP_159446309.1">
    <property type="nucleotide sequence ID" value="NZ_FWWT01000018.1"/>
</dbReference>
<dbReference type="InterPro" id="IPR014284">
    <property type="entry name" value="RNA_pol_sigma-70_dom"/>
</dbReference>
<dbReference type="PANTHER" id="PTHR30385">
    <property type="entry name" value="SIGMA FACTOR F FLAGELLAR"/>
    <property type="match status" value="1"/>
</dbReference>